<dbReference type="AlphaFoldDB" id="A0A3S5AZV5"/>
<dbReference type="Proteomes" id="UP000784294">
    <property type="component" value="Unassembled WGS sequence"/>
</dbReference>
<comment type="caution">
    <text evidence="1">The sequence shown here is derived from an EMBL/GenBank/DDBJ whole genome shotgun (WGS) entry which is preliminary data.</text>
</comment>
<protein>
    <submittedName>
        <fullName evidence="1">Uncharacterized protein</fullName>
    </submittedName>
</protein>
<proteinExistence type="predicted"/>
<organism evidence="1 2">
    <name type="scientific">Protopolystoma xenopodis</name>
    <dbReference type="NCBI Taxonomy" id="117903"/>
    <lineage>
        <taxon>Eukaryota</taxon>
        <taxon>Metazoa</taxon>
        <taxon>Spiralia</taxon>
        <taxon>Lophotrochozoa</taxon>
        <taxon>Platyhelminthes</taxon>
        <taxon>Monogenea</taxon>
        <taxon>Polyopisthocotylea</taxon>
        <taxon>Polystomatidea</taxon>
        <taxon>Polystomatidae</taxon>
        <taxon>Protopolystoma</taxon>
    </lineage>
</organism>
<sequence>MVPLFSFVLTPDYALSQLLSTIQPSTSSFTTLLHSTPIPYTPWFCTRRYFSLLHSSLASYAQLYSAPLDSAQFLPTPLQGKV</sequence>
<evidence type="ECO:0000313" key="1">
    <source>
        <dbReference type="EMBL" id="VEL29611.1"/>
    </source>
</evidence>
<reference evidence="1" key="1">
    <citation type="submission" date="2018-11" db="EMBL/GenBank/DDBJ databases">
        <authorList>
            <consortium name="Pathogen Informatics"/>
        </authorList>
    </citation>
    <scope>NUCLEOTIDE SEQUENCE</scope>
</reference>
<evidence type="ECO:0000313" key="2">
    <source>
        <dbReference type="Proteomes" id="UP000784294"/>
    </source>
</evidence>
<dbReference type="EMBL" id="CAAALY010104684">
    <property type="protein sequence ID" value="VEL29611.1"/>
    <property type="molecule type" value="Genomic_DNA"/>
</dbReference>
<accession>A0A3S5AZV5</accession>
<name>A0A3S5AZV5_9PLAT</name>
<gene>
    <name evidence="1" type="ORF">PXEA_LOCUS23051</name>
</gene>
<keyword evidence="2" id="KW-1185">Reference proteome</keyword>